<accession>A0A511YJI1</accession>
<dbReference type="AlphaFoldDB" id="A0A511YJI1"/>
<name>A0A511YJI1_9FLAO</name>
<dbReference type="EMBL" id="BJYJ01000003">
    <property type="protein sequence ID" value="GEN75367.1"/>
    <property type="molecule type" value="Genomic_DNA"/>
</dbReference>
<dbReference type="Proteomes" id="UP000321863">
    <property type="component" value="Unassembled WGS sequence"/>
</dbReference>
<gene>
    <name evidence="1" type="ORF">CHA01nite_11070</name>
</gene>
<dbReference type="OrthoDB" id="6770443at2"/>
<keyword evidence="2" id="KW-1185">Reference proteome</keyword>
<dbReference type="RefSeq" id="WP_146940326.1">
    <property type="nucleotide sequence ID" value="NZ_BJYJ01000003.1"/>
</dbReference>
<organism evidence="1 2">
    <name type="scientific">Chryseobacterium hagamense</name>
    <dbReference type="NCBI Taxonomy" id="395935"/>
    <lineage>
        <taxon>Bacteria</taxon>
        <taxon>Pseudomonadati</taxon>
        <taxon>Bacteroidota</taxon>
        <taxon>Flavobacteriia</taxon>
        <taxon>Flavobacteriales</taxon>
        <taxon>Weeksellaceae</taxon>
        <taxon>Chryseobacterium group</taxon>
        <taxon>Chryseobacterium</taxon>
    </lineage>
</organism>
<proteinExistence type="predicted"/>
<protein>
    <submittedName>
        <fullName evidence="1">Uncharacterized protein</fullName>
    </submittedName>
</protein>
<comment type="caution">
    <text evidence="1">The sequence shown here is derived from an EMBL/GenBank/DDBJ whole genome shotgun (WGS) entry which is preliminary data.</text>
</comment>
<sequence length="111" mass="13006">MQNDLSELKEIFNTIPENPNLKSNNLFSIGTRGFYENPFTEVLSYLLKKKTEYQRRDEFMKILLADLNDDDFLNSLMANSEVNTQFITSNGKRIDLILYNESNILVFENKI</sequence>
<evidence type="ECO:0000313" key="2">
    <source>
        <dbReference type="Proteomes" id="UP000321863"/>
    </source>
</evidence>
<evidence type="ECO:0000313" key="1">
    <source>
        <dbReference type="EMBL" id="GEN75367.1"/>
    </source>
</evidence>
<reference evidence="1 2" key="1">
    <citation type="submission" date="2019-07" db="EMBL/GenBank/DDBJ databases">
        <title>Whole genome shotgun sequence of Chryseobacterium hagamense NBRC 105253.</title>
        <authorList>
            <person name="Hosoyama A."/>
            <person name="Uohara A."/>
            <person name="Ohji S."/>
            <person name="Ichikawa N."/>
        </authorList>
    </citation>
    <scope>NUCLEOTIDE SEQUENCE [LARGE SCALE GENOMIC DNA]</scope>
    <source>
        <strain evidence="1 2">NBRC 105253</strain>
    </source>
</reference>